<evidence type="ECO:0000313" key="3">
    <source>
        <dbReference type="Proteomes" id="UP001151518"/>
    </source>
</evidence>
<evidence type="ECO:0000256" key="1">
    <source>
        <dbReference type="SAM" id="MobiDB-lite"/>
    </source>
</evidence>
<dbReference type="EMBL" id="JANBTW010000008">
    <property type="protein sequence ID" value="KAJ2679984.1"/>
    <property type="molecule type" value="Genomic_DNA"/>
</dbReference>
<proteinExistence type="predicted"/>
<evidence type="ECO:0000313" key="2">
    <source>
        <dbReference type="EMBL" id="KAJ2679984.1"/>
    </source>
</evidence>
<reference evidence="2" key="1">
    <citation type="submission" date="2022-07" db="EMBL/GenBank/DDBJ databases">
        <title>Phylogenomic reconstructions and comparative analyses of Kickxellomycotina fungi.</title>
        <authorList>
            <person name="Reynolds N.K."/>
            <person name="Stajich J.E."/>
            <person name="Barry K."/>
            <person name="Grigoriev I.V."/>
            <person name="Crous P."/>
            <person name="Smith M.E."/>
        </authorList>
    </citation>
    <scope>NUCLEOTIDE SEQUENCE</scope>
    <source>
        <strain evidence="2">NRRL 3115</strain>
    </source>
</reference>
<name>A0A9W8GB79_9FUNG</name>
<accession>A0A9W8GB79</accession>
<organism evidence="2 3">
    <name type="scientific">Coemansia spiralis</name>
    <dbReference type="NCBI Taxonomy" id="417178"/>
    <lineage>
        <taxon>Eukaryota</taxon>
        <taxon>Fungi</taxon>
        <taxon>Fungi incertae sedis</taxon>
        <taxon>Zoopagomycota</taxon>
        <taxon>Kickxellomycotina</taxon>
        <taxon>Kickxellomycetes</taxon>
        <taxon>Kickxellales</taxon>
        <taxon>Kickxellaceae</taxon>
        <taxon>Coemansia</taxon>
    </lineage>
</organism>
<dbReference type="AlphaFoldDB" id="A0A9W8GB79"/>
<sequence length="261" mass="27626">MSPQSIHQLLQHPALPTPSIQIKSHDQPIFVAPNIADYKPISQHPSPISFARNEPNVSPTGVSDPFHHHQLEPQPRQQQQHQKQPQPLSTMRPPLAMHPAMLQNSDNPIPKSTAPSLIGGIEAGRLLSVVGNAILSRVTETPSVYSVTQDTGTAEPHVSTTSTTTTSALGAATGAADVPGPLSRTPDDYMLYSPQPLVPAICNPGSFVCARHGLESRYFACDSAGVAILATCAPNEACYQYGESILCSAPGGAPNANVLLK</sequence>
<comment type="caution">
    <text evidence="2">The sequence shown here is derived from an EMBL/GenBank/DDBJ whole genome shotgun (WGS) entry which is preliminary data.</text>
</comment>
<protein>
    <submittedName>
        <fullName evidence="2">Uncharacterized protein</fullName>
    </submittedName>
</protein>
<gene>
    <name evidence="2" type="ORF">GGI25_001173</name>
</gene>
<dbReference type="Proteomes" id="UP001151518">
    <property type="component" value="Unassembled WGS sequence"/>
</dbReference>
<feature type="region of interest" description="Disordered" evidence="1">
    <location>
        <begin position="42"/>
        <end position="113"/>
    </location>
</feature>
<dbReference type="OrthoDB" id="5568419at2759"/>
<feature type="compositionally biased region" description="Low complexity" evidence="1">
    <location>
        <begin position="72"/>
        <end position="87"/>
    </location>
</feature>